<evidence type="ECO:0000313" key="1">
    <source>
        <dbReference type="EMBL" id="GAI82718.1"/>
    </source>
</evidence>
<proteinExistence type="predicted"/>
<sequence>GKVSKVVRKGKRVIRVSGEQLSAFNSRLLLNARTSLGNLGIRVRFTKFRTGQRIKEITLPVSRSFNKQVRNIKRFVKKEGVITKSLKASLSRLSNGLKAFNIHLKFAKFRIGQKLKVAKAIIKKQNFIKVFIKERKNFFTITNSEIRSLSFNL</sequence>
<accession>X1RPY4</accession>
<name>X1RPY4_9ZZZZ</name>
<comment type="caution">
    <text evidence="1">The sequence shown here is derived from an EMBL/GenBank/DDBJ whole genome shotgun (WGS) entry which is preliminary data.</text>
</comment>
<protein>
    <submittedName>
        <fullName evidence="1">Uncharacterized protein</fullName>
    </submittedName>
</protein>
<reference evidence="1" key="1">
    <citation type="journal article" date="2014" name="Front. Microbiol.">
        <title>High frequency of phylogenetically diverse reductive dehalogenase-homologous genes in deep subseafloor sedimentary metagenomes.</title>
        <authorList>
            <person name="Kawai M."/>
            <person name="Futagami T."/>
            <person name="Toyoda A."/>
            <person name="Takaki Y."/>
            <person name="Nishi S."/>
            <person name="Hori S."/>
            <person name="Arai W."/>
            <person name="Tsubouchi T."/>
            <person name="Morono Y."/>
            <person name="Uchiyama I."/>
            <person name="Ito T."/>
            <person name="Fujiyama A."/>
            <person name="Inagaki F."/>
            <person name="Takami H."/>
        </authorList>
    </citation>
    <scope>NUCLEOTIDE SEQUENCE</scope>
    <source>
        <strain evidence="1">Expedition CK06-06</strain>
    </source>
</reference>
<dbReference type="AlphaFoldDB" id="X1RPY4"/>
<gene>
    <name evidence="1" type="ORF">S12H4_23250</name>
</gene>
<dbReference type="EMBL" id="BARW01012302">
    <property type="protein sequence ID" value="GAI82718.1"/>
    <property type="molecule type" value="Genomic_DNA"/>
</dbReference>
<feature type="non-terminal residue" evidence="1">
    <location>
        <position position="1"/>
    </location>
</feature>
<organism evidence="1">
    <name type="scientific">marine sediment metagenome</name>
    <dbReference type="NCBI Taxonomy" id="412755"/>
    <lineage>
        <taxon>unclassified sequences</taxon>
        <taxon>metagenomes</taxon>
        <taxon>ecological metagenomes</taxon>
    </lineage>
</organism>